<proteinExistence type="predicted"/>
<protein>
    <submittedName>
        <fullName evidence="1">Uncharacterized protein</fullName>
    </submittedName>
</protein>
<sequence>MNKYYTFYYSFIAQIMPKFYIKLYNKTDDLNHINIKRYDSRTLEYFDELYGGHYDGFLPKEIYFIEVNHDFNNIIIKDLIDCSSCDFTKNADTLKISLKKNKELYLWLNEFNNRVKKCIDNYDYIICDEIQIPLLNSCKVFPNNYPEKEYFKGYSYIYYIDNNRNINVVENVIDFSQNKYINLKVLPTVTLRDNNYELVLLATELRVEDKIQYPYNFNNKYMCDLIIIY</sequence>
<organism evidence="1">
    <name type="scientific">Catovirus CTV1</name>
    <dbReference type="NCBI Taxonomy" id="1977631"/>
    <lineage>
        <taxon>Viruses</taxon>
        <taxon>Varidnaviria</taxon>
        <taxon>Bamfordvirae</taxon>
        <taxon>Nucleocytoviricota</taxon>
        <taxon>Megaviricetes</taxon>
        <taxon>Imitervirales</taxon>
        <taxon>Mimiviridae</taxon>
        <taxon>Klosneuvirinae</taxon>
        <taxon>Catovirus</taxon>
    </lineage>
</organism>
<reference evidence="1" key="1">
    <citation type="journal article" date="2017" name="Science">
        <title>Giant viruses with an expanded complement of translation system components.</title>
        <authorList>
            <person name="Schulz F."/>
            <person name="Yutin N."/>
            <person name="Ivanova N.N."/>
            <person name="Ortega D.R."/>
            <person name="Lee T.K."/>
            <person name="Vierheilig J."/>
            <person name="Daims H."/>
            <person name="Horn M."/>
            <person name="Wagner M."/>
            <person name="Jensen G.J."/>
            <person name="Kyrpides N.C."/>
            <person name="Koonin E.V."/>
            <person name="Woyke T."/>
        </authorList>
    </citation>
    <scope>NUCLEOTIDE SEQUENCE</scope>
    <source>
        <strain evidence="1">CTV1</strain>
    </source>
</reference>
<accession>A0A1V0S9L0</accession>
<name>A0A1V0S9L0_9VIRU</name>
<gene>
    <name evidence="1" type="ORF">Catovirus_1_388</name>
</gene>
<evidence type="ECO:0000313" key="1">
    <source>
        <dbReference type="EMBL" id="ARF08338.1"/>
    </source>
</evidence>
<dbReference type="EMBL" id="KY684083">
    <property type="protein sequence ID" value="ARF08338.1"/>
    <property type="molecule type" value="Genomic_DNA"/>
</dbReference>